<dbReference type="Pfam" id="PF02298">
    <property type="entry name" value="Cu_bind_like"/>
    <property type="match status" value="1"/>
</dbReference>
<keyword evidence="2" id="KW-0472">Membrane</keyword>
<dbReference type="OMA" id="MGWIVPS"/>
<proteinExistence type="predicted"/>
<dbReference type="RefSeq" id="XP_024381863.1">
    <property type="nucleotide sequence ID" value="XM_024526095.2"/>
</dbReference>
<dbReference type="STRING" id="3218.A9RGS0"/>
<evidence type="ECO:0000313" key="6">
    <source>
        <dbReference type="EnsemblPlants" id="Pp3c8_8380V3.1"/>
    </source>
</evidence>
<dbReference type="EnsemblPlants" id="Pp3c8_8380V3.3">
    <property type="protein sequence ID" value="Pp3c8_8380V3.3"/>
    <property type="gene ID" value="Pp3c8_8380"/>
</dbReference>
<keyword evidence="7" id="KW-1185">Reference proteome</keyword>
<dbReference type="EMBL" id="ABEU02000008">
    <property type="protein sequence ID" value="PNR49409.1"/>
    <property type="molecule type" value="Genomic_DNA"/>
</dbReference>
<evidence type="ECO:0000313" key="5">
    <source>
        <dbReference type="EMBL" id="PNR49409.1"/>
    </source>
</evidence>
<dbReference type="InterPro" id="IPR003245">
    <property type="entry name" value="Phytocyanin_dom"/>
</dbReference>
<feature type="transmembrane region" description="Helical" evidence="2">
    <location>
        <begin position="169"/>
        <end position="187"/>
    </location>
</feature>
<dbReference type="PANTHER" id="PTHR33021">
    <property type="entry name" value="BLUE COPPER PROTEIN"/>
    <property type="match status" value="1"/>
</dbReference>
<dbReference type="RefSeq" id="XP_073391691.1">
    <property type="nucleotide sequence ID" value="XM_073535590.1"/>
</dbReference>
<organism evidence="5">
    <name type="scientific">Physcomitrium patens</name>
    <name type="common">Spreading-leaved earth moss</name>
    <name type="synonym">Physcomitrella patens</name>
    <dbReference type="NCBI Taxonomy" id="3218"/>
    <lineage>
        <taxon>Eukaryota</taxon>
        <taxon>Viridiplantae</taxon>
        <taxon>Streptophyta</taxon>
        <taxon>Embryophyta</taxon>
        <taxon>Bryophyta</taxon>
        <taxon>Bryophytina</taxon>
        <taxon>Bryopsida</taxon>
        <taxon>Funariidae</taxon>
        <taxon>Funariales</taxon>
        <taxon>Funariaceae</taxon>
        <taxon>Physcomitrium</taxon>
    </lineage>
</organism>
<dbReference type="PaxDb" id="3218-PP1S8_201V6.2"/>
<dbReference type="InterPro" id="IPR039391">
    <property type="entry name" value="Phytocyanin-like"/>
</dbReference>
<accession>A9RGS0</accession>
<dbReference type="InterPro" id="IPR008972">
    <property type="entry name" value="Cupredoxin"/>
</dbReference>
<feature type="region of interest" description="Disordered" evidence="1">
    <location>
        <begin position="146"/>
        <end position="165"/>
    </location>
</feature>
<dbReference type="PROSITE" id="PS51485">
    <property type="entry name" value="PHYTOCYANIN"/>
    <property type="match status" value="1"/>
</dbReference>
<dbReference type="RefSeq" id="XP_024381865.1">
    <property type="nucleotide sequence ID" value="XM_024526097.2"/>
</dbReference>
<feature type="domain" description="Phytocyanin" evidence="4">
    <location>
        <begin position="34"/>
        <end position="141"/>
    </location>
</feature>
<dbReference type="EnsemblPlants" id="Pp3c8_8380V3.1">
    <property type="protein sequence ID" value="Pp3c8_8380V3.1"/>
    <property type="gene ID" value="Pp3c8_8380"/>
</dbReference>
<dbReference type="GeneID" id="112285356"/>
<dbReference type="Proteomes" id="UP000006727">
    <property type="component" value="Chromosome 8"/>
</dbReference>
<evidence type="ECO:0000256" key="2">
    <source>
        <dbReference type="SAM" id="Phobius"/>
    </source>
</evidence>
<dbReference type="FunFam" id="2.60.40.420:FF:000104">
    <property type="entry name" value="Predicted protein"/>
    <property type="match status" value="1"/>
</dbReference>
<reference evidence="5 7" key="1">
    <citation type="journal article" date="2008" name="Science">
        <title>The Physcomitrella genome reveals evolutionary insights into the conquest of land by plants.</title>
        <authorList>
            <person name="Rensing S."/>
            <person name="Lang D."/>
            <person name="Zimmer A."/>
            <person name="Terry A."/>
            <person name="Salamov A."/>
            <person name="Shapiro H."/>
            <person name="Nishiyama T."/>
            <person name="Perroud P.-F."/>
            <person name="Lindquist E."/>
            <person name="Kamisugi Y."/>
            <person name="Tanahashi T."/>
            <person name="Sakakibara K."/>
            <person name="Fujita T."/>
            <person name="Oishi K."/>
            <person name="Shin-I T."/>
            <person name="Kuroki Y."/>
            <person name="Toyoda A."/>
            <person name="Suzuki Y."/>
            <person name="Hashimoto A."/>
            <person name="Yamaguchi K."/>
            <person name="Sugano A."/>
            <person name="Kohara Y."/>
            <person name="Fujiyama A."/>
            <person name="Anterola A."/>
            <person name="Aoki S."/>
            <person name="Ashton N."/>
            <person name="Barbazuk W.B."/>
            <person name="Barker E."/>
            <person name="Bennetzen J."/>
            <person name="Bezanilla M."/>
            <person name="Blankenship R."/>
            <person name="Cho S.H."/>
            <person name="Dutcher S."/>
            <person name="Estelle M."/>
            <person name="Fawcett J.A."/>
            <person name="Gundlach H."/>
            <person name="Hanada K."/>
            <person name="Heyl A."/>
            <person name="Hicks K.A."/>
            <person name="Hugh J."/>
            <person name="Lohr M."/>
            <person name="Mayer K."/>
            <person name="Melkozernov A."/>
            <person name="Murata T."/>
            <person name="Nelson D."/>
            <person name="Pils B."/>
            <person name="Prigge M."/>
            <person name="Reiss B."/>
            <person name="Renner T."/>
            <person name="Rombauts S."/>
            <person name="Rushton P."/>
            <person name="Sanderfoot A."/>
            <person name="Schween G."/>
            <person name="Shiu S.-H."/>
            <person name="Stueber K."/>
            <person name="Theodoulou F.L."/>
            <person name="Tu H."/>
            <person name="Van de Peer Y."/>
            <person name="Verrier P.J."/>
            <person name="Waters E."/>
            <person name="Wood A."/>
            <person name="Yang L."/>
            <person name="Cove D."/>
            <person name="Cuming A."/>
            <person name="Hasebe M."/>
            <person name="Lucas S."/>
            <person name="Mishler D.B."/>
            <person name="Reski R."/>
            <person name="Grigoriev I."/>
            <person name="Quatrano R.S."/>
            <person name="Boore J.L."/>
        </authorList>
    </citation>
    <scope>NUCLEOTIDE SEQUENCE [LARGE SCALE GENOMIC DNA]</scope>
    <source>
        <strain evidence="6 7">cv. Gransden 2004</strain>
    </source>
</reference>
<dbReference type="AlphaFoldDB" id="A9RGS0"/>
<dbReference type="OrthoDB" id="686200at2759"/>
<evidence type="ECO:0000259" key="4">
    <source>
        <dbReference type="PROSITE" id="PS51485"/>
    </source>
</evidence>
<feature type="compositionally biased region" description="Pro residues" evidence="1">
    <location>
        <begin position="146"/>
        <end position="162"/>
    </location>
</feature>
<protein>
    <recommendedName>
        <fullName evidence="4">Phytocyanin domain-containing protein</fullName>
    </recommendedName>
</protein>
<evidence type="ECO:0000313" key="7">
    <source>
        <dbReference type="Proteomes" id="UP000006727"/>
    </source>
</evidence>
<gene>
    <name evidence="6" type="primary">LOC112285356</name>
    <name evidence="5" type="ORF">PHYPA_011305</name>
</gene>
<dbReference type="GO" id="GO:0009055">
    <property type="term" value="F:electron transfer activity"/>
    <property type="evidence" value="ECO:0007669"/>
    <property type="project" value="InterPro"/>
</dbReference>
<dbReference type="GO" id="GO:0005886">
    <property type="term" value="C:plasma membrane"/>
    <property type="evidence" value="ECO:0000318"/>
    <property type="project" value="GO_Central"/>
</dbReference>
<dbReference type="HOGENOM" id="CLU_058719_4_0_1"/>
<dbReference type="PANTHER" id="PTHR33021:SF496">
    <property type="entry name" value="OS08G0482700 PROTEIN"/>
    <property type="match status" value="1"/>
</dbReference>
<evidence type="ECO:0000256" key="1">
    <source>
        <dbReference type="SAM" id="MobiDB-lite"/>
    </source>
</evidence>
<dbReference type="CDD" id="cd04216">
    <property type="entry name" value="Phytocyanin"/>
    <property type="match status" value="1"/>
</dbReference>
<dbReference type="Gene3D" id="2.60.40.420">
    <property type="entry name" value="Cupredoxins - blue copper proteins"/>
    <property type="match status" value="1"/>
</dbReference>
<keyword evidence="2" id="KW-1133">Transmembrane helix</keyword>
<dbReference type="Gramene" id="Pp3c8_8380V3.3">
    <property type="protein sequence ID" value="Pp3c8_8380V3.3"/>
    <property type="gene ID" value="Pp3c8_8380"/>
</dbReference>
<evidence type="ECO:0000256" key="3">
    <source>
        <dbReference type="SAM" id="SignalP"/>
    </source>
</evidence>
<dbReference type="eggNOG" id="ENOG502S4BK">
    <property type="taxonomic scope" value="Eukaryota"/>
</dbReference>
<feature type="chain" id="PRO_5014297806" description="Phytocyanin domain-containing protein" evidence="3">
    <location>
        <begin position="34"/>
        <end position="188"/>
    </location>
</feature>
<dbReference type="Gramene" id="Pp3c8_8380V3.1">
    <property type="protein sequence ID" value="Pp3c8_8380V3.1"/>
    <property type="gene ID" value="Pp3c8_8380"/>
</dbReference>
<dbReference type="SUPFAM" id="SSF49503">
    <property type="entry name" value="Cupredoxins"/>
    <property type="match status" value="1"/>
</dbReference>
<name>A9RGS0_PHYPA</name>
<reference evidence="6" key="3">
    <citation type="submission" date="2020-12" db="UniProtKB">
        <authorList>
            <consortium name="EnsemblPlants"/>
        </authorList>
    </citation>
    <scope>IDENTIFICATION</scope>
</reference>
<sequence length="188" mass="19367">MVGCKGRGSEIHSASIAIVLASTLVAIVSVAEAVDHVVGGTRQWDFAPQTDKSYYQKWADNSTFNVGDVLVFNYAAGSHDVAQYDTKAKFDRCNGTTVNIWTTGSDRITLTSAGTFYYVCSFLTHCSTAAGGMKLAVTTASAVGSPPAPSNAPISPTPPPPSGASLSSSLPMAGLVAAAFIVGCVILV</sequence>
<reference evidence="5 7" key="2">
    <citation type="journal article" date="2018" name="Plant J.">
        <title>The Physcomitrella patens chromosome-scale assembly reveals moss genome structure and evolution.</title>
        <authorList>
            <person name="Lang D."/>
            <person name="Ullrich K.K."/>
            <person name="Murat F."/>
            <person name="Fuchs J."/>
            <person name="Jenkins J."/>
            <person name="Haas F.B."/>
            <person name="Piednoel M."/>
            <person name="Gundlach H."/>
            <person name="Van Bel M."/>
            <person name="Meyberg R."/>
            <person name="Vives C."/>
            <person name="Morata J."/>
            <person name="Symeonidi A."/>
            <person name="Hiss M."/>
            <person name="Muchero W."/>
            <person name="Kamisugi Y."/>
            <person name="Saleh O."/>
            <person name="Blanc G."/>
            <person name="Decker E.L."/>
            <person name="van Gessel N."/>
            <person name="Grimwood J."/>
            <person name="Hayes R.D."/>
            <person name="Graham S.W."/>
            <person name="Gunter L.E."/>
            <person name="McDaniel S.F."/>
            <person name="Hoernstein S.N.W."/>
            <person name="Larsson A."/>
            <person name="Li F.W."/>
            <person name="Perroud P.F."/>
            <person name="Phillips J."/>
            <person name="Ranjan P."/>
            <person name="Rokshar D.S."/>
            <person name="Rothfels C.J."/>
            <person name="Schneider L."/>
            <person name="Shu S."/>
            <person name="Stevenson D.W."/>
            <person name="Thummler F."/>
            <person name="Tillich M."/>
            <person name="Villarreal Aguilar J.C."/>
            <person name="Widiez T."/>
            <person name="Wong G.K."/>
            <person name="Wymore A."/>
            <person name="Zhang Y."/>
            <person name="Zimmer A.D."/>
            <person name="Quatrano R.S."/>
            <person name="Mayer K.F.X."/>
            <person name="Goodstein D."/>
            <person name="Casacuberta J.M."/>
            <person name="Vandepoele K."/>
            <person name="Reski R."/>
            <person name="Cuming A.C."/>
            <person name="Tuskan G.A."/>
            <person name="Maumus F."/>
            <person name="Salse J."/>
            <person name="Schmutz J."/>
            <person name="Rensing S.A."/>
        </authorList>
    </citation>
    <scope>NUCLEOTIDE SEQUENCE [LARGE SCALE GENOMIC DNA]</scope>
    <source>
        <strain evidence="6 7">cv. Gransden 2004</strain>
    </source>
</reference>
<keyword evidence="3" id="KW-0732">Signal</keyword>
<keyword evidence="2" id="KW-0812">Transmembrane</keyword>
<feature type="signal peptide" evidence="3">
    <location>
        <begin position="1"/>
        <end position="33"/>
    </location>
</feature>